<evidence type="ECO:0000313" key="1">
    <source>
        <dbReference type="EMBL" id="KAJ3531998.1"/>
    </source>
</evidence>
<keyword evidence="2" id="KW-1185">Reference proteome</keyword>
<accession>A0ACC1S4V4</accession>
<reference evidence="1" key="1">
    <citation type="submission" date="2022-07" db="EMBL/GenBank/DDBJ databases">
        <title>Genome Sequence of Phlebia brevispora.</title>
        <authorList>
            <person name="Buettner E."/>
        </authorList>
    </citation>
    <scope>NUCLEOTIDE SEQUENCE</scope>
    <source>
        <strain evidence="1">MPL23</strain>
    </source>
</reference>
<gene>
    <name evidence="1" type="ORF">NM688_g7490</name>
</gene>
<evidence type="ECO:0000313" key="2">
    <source>
        <dbReference type="Proteomes" id="UP001148662"/>
    </source>
</evidence>
<organism evidence="1 2">
    <name type="scientific">Phlebia brevispora</name>
    <dbReference type="NCBI Taxonomy" id="194682"/>
    <lineage>
        <taxon>Eukaryota</taxon>
        <taxon>Fungi</taxon>
        <taxon>Dikarya</taxon>
        <taxon>Basidiomycota</taxon>
        <taxon>Agaricomycotina</taxon>
        <taxon>Agaricomycetes</taxon>
        <taxon>Polyporales</taxon>
        <taxon>Meruliaceae</taxon>
        <taxon>Phlebia</taxon>
    </lineage>
</organism>
<dbReference type="Proteomes" id="UP001148662">
    <property type="component" value="Unassembled WGS sequence"/>
</dbReference>
<proteinExistence type="predicted"/>
<dbReference type="EMBL" id="JANHOG010001761">
    <property type="protein sequence ID" value="KAJ3531998.1"/>
    <property type="molecule type" value="Genomic_DNA"/>
</dbReference>
<protein>
    <submittedName>
        <fullName evidence="1">Uncharacterized protein</fullName>
    </submittedName>
</protein>
<sequence>MPLRYTEDPASLDSVKHVPEQYIIFYSSRDKDGKLWCPVCIAPPAGDCRNVEKRVEQKFAGSEDGTPSALIVFVGQRPAWKSPSNPFRGEPWKVGSVPTIIRLKDGARLEDEMLQGLETF</sequence>
<name>A0ACC1S4V4_9APHY</name>
<comment type="caution">
    <text evidence="1">The sequence shown here is derived from an EMBL/GenBank/DDBJ whole genome shotgun (WGS) entry which is preliminary data.</text>
</comment>